<keyword evidence="2" id="KW-1003">Cell membrane</keyword>
<dbReference type="FunFam" id="1.20.1070.10:FF:000004">
    <property type="entry name" value="Olfactory receptor"/>
    <property type="match status" value="1"/>
</dbReference>
<keyword evidence="9" id="KW-0675">Receptor</keyword>
<dbReference type="KEGG" id="mcal:110301530"/>
<dbReference type="InterPro" id="IPR000276">
    <property type="entry name" value="GPCR_Rhodpsn"/>
</dbReference>
<feature type="transmembrane region" description="Helical" evidence="11">
    <location>
        <begin position="54"/>
        <end position="82"/>
    </location>
</feature>
<dbReference type="PROSITE" id="PS50262">
    <property type="entry name" value="G_PROTEIN_RECEP_F1_2"/>
    <property type="match status" value="1"/>
</dbReference>
<proteinExistence type="predicted"/>
<feature type="transmembrane region" description="Helical" evidence="11">
    <location>
        <begin position="303"/>
        <end position="322"/>
    </location>
</feature>
<protein>
    <submittedName>
        <fullName evidence="14">Olfactory receptor 145-like</fullName>
    </submittedName>
</protein>
<evidence type="ECO:0000256" key="5">
    <source>
        <dbReference type="ARBA" id="ARBA00022725"/>
    </source>
</evidence>
<name>A0A6P5QC49_MUSCR</name>
<dbReference type="PRINTS" id="PR00237">
    <property type="entry name" value="GPCRRHODOPSN"/>
</dbReference>
<dbReference type="PRINTS" id="PR00245">
    <property type="entry name" value="OLFACTORYR"/>
</dbReference>
<dbReference type="Gene3D" id="1.20.1070.10">
    <property type="entry name" value="Rhodopsin 7-helix transmembrane proteins"/>
    <property type="match status" value="1"/>
</dbReference>
<accession>A0A6P5QC49</accession>
<dbReference type="GO" id="GO:0004930">
    <property type="term" value="F:G protein-coupled receptor activity"/>
    <property type="evidence" value="ECO:0007669"/>
    <property type="project" value="UniProtKB-KW"/>
</dbReference>
<evidence type="ECO:0000259" key="12">
    <source>
        <dbReference type="PROSITE" id="PS50262"/>
    </source>
</evidence>
<feature type="transmembrane region" description="Helical" evidence="11">
    <location>
        <begin position="268"/>
        <end position="291"/>
    </location>
</feature>
<dbReference type="GO" id="GO:0004984">
    <property type="term" value="F:olfactory receptor activity"/>
    <property type="evidence" value="ECO:0007669"/>
    <property type="project" value="InterPro"/>
</dbReference>
<dbReference type="InterPro" id="IPR017452">
    <property type="entry name" value="GPCR_Rhodpsn_7TM"/>
</dbReference>
<dbReference type="Proteomes" id="UP000515126">
    <property type="component" value="Chromosome 9"/>
</dbReference>
<comment type="subcellular location">
    <subcellularLocation>
        <location evidence="1">Cell membrane</location>
        <topology evidence="1">Multi-pass membrane protein</topology>
    </subcellularLocation>
</comment>
<evidence type="ECO:0000256" key="11">
    <source>
        <dbReference type="SAM" id="Phobius"/>
    </source>
</evidence>
<keyword evidence="10" id="KW-0807">Transducer</keyword>
<evidence type="ECO:0000256" key="10">
    <source>
        <dbReference type="ARBA" id="ARBA00023224"/>
    </source>
</evidence>
<dbReference type="GO" id="GO:0005886">
    <property type="term" value="C:plasma membrane"/>
    <property type="evidence" value="ECO:0007669"/>
    <property type="project" value="UniProtKB-SubCell"/>
</dbReference>
<feature type="transmembrane region" description="Helical" evidence="11">
    <location>
        <begin position="94"/>
        <end position="118"/>
    </location>
</feature>
<dbReference type="InterPro" id="IPR000725">
    <property type="entry name" value="Olfact_rcpt"/>
</dbReference>
<evidence type="ECO:0000256" key="8">
    <source>
        <dbReference type="ARBA" id="ARBA00023136"/>
    </source>
</evidence>
<keyword evidence="5" id="KW-0552">Olfaction</keyword>
<keyword evidence="7" id="KW-0297">G-protein coupled receptor</keyword>
<evidence type="ECO:0000256" key="4">
    <source>
        <dbReference type="ARBA" id="ARBA00022692"/>
    </source>
</evidence>
<gene>
    <name evidence="14" type="primary">LOC110301530</name>
</gene>
<dbReference type="GeneID" id="110301530"/>
<evidence type="ECO:0000256" key="3">
    <source>
        <dbReference type="ARBA" id="ARBA00022606"/>
    </source>
</evidence>
<feature type="transmembrane region" description="Helical" evidence="11">
    <location>
        <begin position="228"/>
        <end position="256"/>
    </location>
</feature>
<organism evidence="13 14">
    <name type="scientific">Mus caroli</name>
    <name type="common">Ryukyu mouse</name>
    <name type="synonym">Ricefield mouse</name>
    <dbReference type="NCBI Taxonomy" id="10089"/>
    <lineage>
        <taxon>Eukaryota</taxon>
        <taxon>Metazoa</taxon>
        <taxon>Chordata</taxon>
        <taxon>Craniata</taxon>
        <taxon>Vertebrata</taxon>
        <taxon>Euteleostomi</taxon>
        <taxon>Mammalia</taxon>
        <taxon>Eutheria</taxon>
        <taxon>Euarchontoglires</taxon>
        <taxon>Glires</taxon>
        <taxon>Rodentia</taxon>
        <taxon>Myomorpha</taxon>
        <taxon>Muroidea</taxon>
        <taxon>Muridae</taxon>
        <taxon>Murinae</taxon>
        <taxon>Mus</taxon>
        <taxon>Mus</taxon>
    </lineage>
</organism>
<dbReference type="SUPFAM" id="SSF81321">
    <property type="entry name" value="Family A G protein-coupled receptor-like"/>
    <property type="match status" value="1"/>
</dbReference>
<reference evidence="14" key="1">
    <citation type="submission" date="2025-08" db="UniProtKB">
        <authorList>
            <consortium name="RefSeq"/>
        </authorList>
    </citation>
    <scope>IDENTIFICATION</scope>
</reference>
<dbReference type="AlphaFoldDB" id="A0A6P5QC49"/>
<keyword evidence="3" id="KW-0716">Sensory transduction</keyword>
<evidence type="ECO:0000313" key="13">
    <source>
        <dbReference type="Proteomes" id="UP000515126"/>
    </source>
</evidence>
<keyword evidence="4 11" id="KW-0812">Transmembrane</keyword>
<dbReference type="RefSeq" id="XP_021027693.1">
    <property type="nucleotide sequence ID" value="XM_021172034.1"/>
</dbReference>
<feature type="domain" description="G-protein coupled receptors family 1 profile" evidence="12">
    <location>
        <begin position="72"/>
        <end position="320"/>
    </location>
</feature>
<evidence type="ECO:0000256" key="1">
    <source>
        <dbReference type="ARBA" id="ARBA00004651"/>
    </source>
</evidence>
<evidence type="ECO:0000313" key="14">
    <source>
        <dbReference type="RefSeq" id="XP_021027693.1"/>
    </source>
</evidence>
<evidence type="ECO:0000256" key="9">
    <source>
        <dbReference type="ARBA" id="ARBA00023170"/>
    </source>
</evidence>
<keyword evidence="6 11" id="KW-1133">Transmembrane helix</keyword>
<feature type="transmembrane region" description="Helical" evidence="11">
    <location>
        <begin position="130"/>
        <end position="151"/>
    </location>
</feature>
<dbReference type="PANTHER" id="PTHR48018">
    <property type="entry name" value="OLFACTORY RECEPTOR"/>
    <property type="match status" value="1"/>
</dbReference>
<feature type="transmembrane region" description="Helical" evidence="11">
    <location>
        <begin position="171"/>
        <end position="192"/>
    </location>
</feature>
<dbReference type="Pfam" id="PF13853">
    <property type="entry name" value="7tm_4"/>
    <property type="match status" value="1"/>
</dbReference>
<evidence type="ECO:0000256" key="7">
    <source>
        <dbReference type="ARBA" id="ARBA00023040"/>
    </source>
</evidence>
<keyword evidence="8 11" id="KW-0472">Membrane</keyword>
<evidence type="ECO:0000256" key="6">
    <source>
        <dbReference type="ARBA" id="ARBA00022989"/>
    </source>
</evidence>
<sequence>MGSETFGRSVLEGTTENLTRNLAVVYMDEDRYYLRVRSWTKVFLVNGLKKQAGVVMLIFFLFLGIYMVSVMGNLGLIVLIVLHPHLHTPMYYFLFNLSFIDLCYSSVIILKMLVGFFLKQNIISHAECLIQLFFFAFFVIDECYILTAMAYDRYAAICKPLLYQVTMSHQVCLLMTLGVYLMGFAGALSHIVCMLRLTFCDRNIINNYVCDVHPLLKLSCTSTAINELVLFIVVGVNITVPSLTLFVSYTLILSNILSIHSAEGRSKAFSTCGSHVIAVSLFFGAAAVMYLKPSSASVDEDKVSTLFYTILGPMLNPFIYSIRNKDVHNALKKTLKKKIFT</sequence>
<keyword evidence="13" id="KW-1185">Reference proteome</keyword>
<evidence type="ECO:0000256" key="2">
    <source>
        <dbReference type="ARBA" id="ARBA00022475"/>
    </source>
</evidence>